<evidence type="ECO:0000313" key="1">
    <source>
        <dbReference type="EnsemblMetazoa" id="LLOJ009025-PA"/>
    </source>
</evidence>
<sequence>MFPEKTNPDKLLEAEFNPCCVVEFSNEPTEKVLCPIGGRAILRITFQETQTPRDEIIFTW</sequence>
<evidence type="ECO:0000313" key="2">
    <source>
        <dbReference type="Proteomes" id="UP000092461"/>
    </source>
</evidence>
<dbReference type="EMBL" id="AJWK01030861">
    <property type="status" value="NOT_ANNOTATED_CDS"/>
    <property type="molecule type" value="Genomic_DNA"/>
</dbReference>
<protein>
    <submittedName>
        <fullName evidence="1">Uncharacterized protein</fullName>
    </submittedName>
</protein>
<dbReference type="VEuPathDB" id="VectorBase:LLOJ009025"/>
<dbReference type="EnsemblMetazoa" id="LLOJ009025-RA">
    <property type="protein sequence ID" value="LLOJ009025-PA"/>
    <property type="gene ID" value="LLOJ009025"/>
</dbReference>
<accession>A0A1B0GKP8</accession>
<proteinExistence type="predicted"/>
<dbReference type="EMBL" id="AJWK01030859">
    <property type="status" value="NOT_ANNOTATED_CDS"/>
    <property type="molecule type" value="Genomic_DNA"/>
</dbReference>
<dbReference type="AlphaFoldDB" id="A0A1B0GKP8"/>
<keyword evidence="2" id="KW-1185">Reference proteome</keyword>
<dbReference type="Proteomes" id="UP000092461">
    <property type="component" value="Unassembled WGS sequence"/>
</dbReference>
<organism evidence="1 2">
    <name type="scientific">Lutzomyia longipalpis</name>
    <name type="common">Sand fly</name>
    <dbReference type="NCBI Taxonomy" id="7200"/>
    <lineage>
        <taxon>Eukaryota</taxon>
        <taxon>Metazoa</taxon>
        <taxon>Ecdysozoa</taxon>
        <taxon>Arthropoda</taxon>
        <taxon>Hexapoda</taxon>
        <taxon>Insecta</taxon>
        <taxon>Pterygota</taxon>
        <taxon>Neoptera</taxon>
        <taxon>Endopterygota</taxon>
        <taxon>Diptera</taxon>
        <taxon>Nematocera</taxon>
        <taxon>Psychodoidea</taxon>
        <taxon>Psychodidae</taxon>
        <taxon>Lutzomyia</taxon>
        <taxon>Lutzomyia</taxon>
    </lineage>
</organism>
<reference evidence="1" key="1">
    <citation type="submission" date="2020-05" db="UniProtKB">
        <authorList>
            <consortium name="EnsemblMetazoa"/>
        </authorList>
    </citation>
    <scope>IDENTIFICATION</scope>
    <source>
        <strain evidence="1">Jacobina</strain>
    </source>
</reference>
<dbReference type="VEuPathDB" id="VectorBase:LLONM1_003589"/>
<dbReference type="EMBL" id="AJWK01030860">
    <property type="status" value="NOT_ANNOTATED_CDS"/>
    <property type="molecule type" value="Genomic_DNA"/>
</dbReference>
<name>A0A1B0GKP8_LUTLO</name>